<evidence type="ECO:0000259" key="3">
    <source>
        <dbReference type="Pfam" id="PF09557"/>
    </source>
</evidence>
<dbReference type="PANTHER" id="PTHR38463">
    <property type="entry name" value="STRESS RESPONSE PROTEIN YSNF"/>
    <property type="match status" value="1"/>
</dbReference>
<feature type="region of interest" description="Disordered" evidence="1">
    <location>
        <begin position="240"/>
        <end position="274"/>
    </location>
</feature>
<feature type="compositionally biased region" description="Basic and acidic residues" evidence="1">
    <location>
        <begin position="259"/>
        <end position="274"/>
    </location>
</feature>
<comment type="caution">
    <text evidence="4">The sequence shown here is derived from an EMBL/GenBank/DDBJ whole genome shotgun (WGS) entry which is preliminary data.</text>
</comment>
<dbReference type="Proteomes" id="UP001550378">
    <property type="component" value="Unassembled WGS sequence"/>
</dbReference>
<gene>
    <name evidence="4" type="ORF">ABZ508_28485</name>
</gene>
<dbReference type="InterPro" id="IPR027275">
    <property type="entry name" value="PRC-brl_dom"/>
</dbReference>
<feature type="domain" description="PRC-barrel" evidence="2">
    <location>
        <begin position="13"/>
        <end position="75"/>
    </location>
</feature>
<name>A0ABV2WD80_9ACTN</name>
<dbReference type="InterPro" id="IPR011033">
    <property type="entry name" value="PRC_barrel-like_sf"/>
</dbReference>
<dbReference type="InterPro" id="IPR019060">
    <property type="entry name" value="DUF2382"/>
</dbReference>
<evidence type="ECO:0000313" key="5">
    <source>
        <dbReference type="Proteomes" id="UP001550378"/>
    </source>
</evidence>
<evidence type="ECO:0000259" key="2">
    <source>
        <dbReference type="Pfam" id="PF05239"/>
    </source>
</evidence>
<dbReference type="EMBL" id="JBEXZR010000034">
    <property type="protein sequence ID" value="MEU0711303.1"/>
    <property type="molecule type" value="Genomic_DNA"/>
</dbReference>
<dbReference type="Pfam" id="PF05239">
    <property type="entry name" value="PRC"/>
    <property type="match status" value="1"/>
</dbReference>
<dbReference type="SUPFAM" id="SSF50346">
    <property type="entry name" value="PRC-barrel domain"/>
    <property type="match status" value="1"/>
</dbReference>
<keyword evidence="5" id="KW-1185">Reference proteome</keyword>
<protein>
    <submittedName>
        <fullName evidence="4">PRC and DUF2382 domain-containing protein</fullName>
    </submittedName>
</protein>
<dbReference type="RefSeq" id="WP_359656164.1">
    <property type="nucleotide sequence ID" value="NZ_JBEXZP010000117.1"/>
</dbReference>
<dbReference type="InterPro" id="IPR052967">
    <property type="entry name" value="Stress_Response_Assoc"/>
</dbReference>
<accession>A0ABV2WD80</accession>
<organism evidence="4 5">
    <name type="scientific">Streptomyces lavendulocolor</name>
    <dbReference type="NCBI Taxonomy" id="67316"/>
    <lineage>
        <taxon>Bacteria</taxon>
        <taxon>Bacillati</taxon>
        <taxon>Actinomycetota</taxon>
        <taxon>Actinomycetes</taxon>
        <taxon>Kitasatosporales</taxon>
        <taxon>Streptomycetaceae</taxon>
        <taxon>Streptomyces</taxon>
    </lineage>
</organism>
<reference evidence="4 5" key="1">
    <citation type="submission" date="2024-06" db="EMBL/GenBank/DDBJ databases">
        <title>The Natural Products Discovery Center: Release of the First 8490 Sequenced Strains for Exploring Actinobacteria Biosynthetic Diversity.</title>
        <authorList>
            <person name="Kalkreuter E."/>
            <person name="Kautsar S.A."/>
            <person name="Yang D."/>
            <person name="Bader C.D."/>
            <person name="Teijaro C.N."/>
            <person name="Fluegel L."/>
            <person name="Davis C.M."/>
            <person name="Simpson J.R."/>
            <person name="Lauterbach L."/>
            <person name="Steele A.D."/>
            <person name="Gui C."/>
            <person name="Meng S."/>
            <person name="Li G."/>
            <person name="Viehrig K."/>
            <person name="Ye F."/>
            <person name="Su P."/>
            <person name="Kiefer A.F."/>
            <person name="Nichols A."/>
            <person name="Cepeda A.J."/>
            <person name="Yan W."/>
            <person name="Fan B."/>
            <person name="Jiang Y."/>
            <person name="Adhikari A."/>
            <person name="Zheng C.-J."/>
            <person name="Schuster L."/>
            <person name="Cowan T.M."/>
            <person name="Smanski M.J."/>
            <person name="Chevrette M.G."/>
            <person name="De Carvalho L.P.S."/>
            <person name="Shen B."/>
        </authorList>
    </citation>
    <scope>NUCLEOTIDE SEQUENCE [LARGE SCALE GENOMIC DNA]</scope>
    <source>
        <strain evidence="4 5">NPDC006337</strain>
    </source>
</reference>
<evidence type="ECO:0000256" key="1">
    <source>
        <dbReference type="SAM" id="MobiDB-lite"/>
    </source>
</evidence>
<evidence type="ECO:0000313" key="4">
    <source>
        <dbReference type="EMBL" id="MEU0711303.1"/>
    </source>
</evidence>
<proteinExistence type="predicted"/>
<dbReference type="PANTHER" id="PTHR38463:SF1">
    <property type="entry name" value="STRESS RESPONSE PROTEIN YSNF"/>
    <property type="match status" value="1"/>
</dbReference>
<feature type="domain" description="DUF2382" evidence="3">
    <location>
        <begin position="151"/>
        <end position="262"/>
    </location>
</feature>
<dbReference type="InterPro" id="IPR014747">
    <property type="entry name" value="Bac_photo_RC_H_C"/>
</dbReference>
<dbReference type="Gene3D" id="3.90.50.10">
    <property type="entry name" value="Photosynthetic Reaction Center, subunit H, domain 2"/>
    <property type="match status" value="1"/>
</dbReference>
<sequence length="274" mass="29982">MITQAQIPAVLDHPVYDATGDKIGEAKHVFVDDVTGRPDWVSVKTGFFGSGESFVPIHDASVVEDHLEVPYPKGKVKEAPNVDVDAGGHLSAEEERRLYEYYGIRWDGTLERDDRAGDAYSAGTAGTAGTAADAGTVGAAGTADRAADDAMTRSEEEMHVGVEQLQTGKARLRKYVVTEEVQQTIPLRHEEVVLEREPVTDANRDAALSGPEITEAEHEVTLHAERPVVETEVTPVERVRLGTEEVTDEETVRGRVRKERIEAELPDDETGKDR</sequence>
<dbReference type="Pfam" id="PF09557">
    <property type="entry name" value="DUF2382"/>
    <property type="match status" value="1"/>
</dbReference>